<gene>
    <name evidence="2" type="ORF">LJ207_10485</name>
</gene>
<dbReference type="PANTHER" id="PTHR47738">
    <property type="entry name" value="PTS SYSTEM FRUCTOSE-LIKE EIIA COMPONENT-RELATED"/>
    <property type="match status" value="1"/>
</dbReference>
<evidence type="ECO:0000313" key="3">
    <source>
        <dbReference type="Proteomes" id="UP001199296"/>
    </source>
</evidence>
<dbReference type="InterPro" id="IPR051541">
    <property type="entry name" value="PTS_SugarTrans_NitroReg"/>
</dbReference>
<comment type="caution">
    <text evidence="2">The sequence shown here is derived from an EMBL/GenBank/DDBJ whole genome shotgun (WGS) entry which is preliminary data.</text>
</comment>
<dbReference type="PANTHER" id="PTHR47738:SF3">
    <property type="entry name" value="PHOSPHOTRANSFERASE SYSTEM MANNITOL_FRUCTOSE-SPECIFIC IIA DOMAIN CONTAINING PROTEIN"/>
    <property type="match status" value="1"/>
</dbReference>
<dbReference type="InterPro" id="IPR016152">
    <property type="entry name" value="PTrfase/Anion_transptr"/>
</dbReference>
<accession>A0AAW4X1S0</accession>
<protein>
    <submittedName>
        <fullName evidence="2">PTS sugar transporter subunit IIA</fullName>
    </submittedName>
</protein>
<dbReference type="InterPro" id="IPR002178">
    <property type="entry name" value="PTS_EIIA_type-2_dom"/>
</dbReference>
<name>A0AAW4X1S0_9FIRM</name>
<keyword evidence="2" id="KW-0813">Transport</keyword>
<evidence type="ECO:0000259" key="1">
    <source>
        <dbReference type="PROSITE" id="PS51094"/>
    </source>
</evidence>
<dbReference type="SUPFAM" id="SSF55804">
    <property type="entry name" value="Phoshotransferase/anion transport protein"/>
    <property type="match status" value="1"/>
</dbReference>
<dbReference type="Pfam" id="PF00359">
    <property type="entry name" value="PTS_EIIA_2"/>
    <property type="match status" value="1"/>
</dbReference>
<sequence length="160" mass="18121">MAKTQKVKLEDMIDKNLIIFSEKAIKKEDILLKLSELLYEKGYVKKNFYDGIISREESFPTGLITVGGNVAIPHTDSEHVNKAAIAVAVLKKPVEFYRMDDASEKIDVNIIFMLAIKEKENQVGVISNLTSAFKDPNFLGDLQKASSKEEVFKHIKNNFR</sequence>
<keyword evidence="2" id="KW-0762">Sugar transport</keyword>
<dbReference type="Proteomes" id="UP001199296">
    <property type="component" value="Unassembled WGS sequence"/>
</dbReference>
<keyword evidence="3" id="KW-1185">Reference proteome</keyword>
<organism evidence="2 3">
    <name type="scientific">Halanaerobium polyolivorans</name>
    <dbReference type="NCBI Taxonomy" id="2886943"/>
    <lineage>
        <taxon>Bacteria</taxon>
        <taxon>Bacillati</taxon>
        <taxon>Bacillota</taxon>
        <taxon>Clostridia</taxon>
        <taxon>Halanaerobiales</taxon>
        <taxon>Halanaerobiaceae</taxon>
        <taxon>Halanaerobium</taxon>
    </lineage>
</organism>
<feature type="domain" description="PTS EIIA type-2" evidence="1">
    <location>
        <begin position="11"/>
        <end position="158"/>
    </location>
</feature>
<proteinExistence type="predicted"/>
<dbReference type="EMBL" id="JAJFAT010000016">
    <property type="protein sequence ID" value="MCC3145750.1"/>
    <property type="molecule type" value="Genomic_DNA"/>
</dbReference>
<dbReference type="RefSeq" id="WP_229346450.1">
    <property type="nucleotide sequence ID" value="NZ_JAJFAT010000016.1"/>
</dbReference>
<reference evidence="2 3" key="1">
    <citation type="submission" date="2021-10" db="EMBL/GenBank/DDBJ databases">
        <authorList>
            <person name="Grouzdev D.S."/>
            <person name="Pantiukh K.S."/>
            <person name="Krutkina M.S."/>
        </authorList>
    </citation>
    <scope>NUCLEOTIDE SEQUENCE [LARGE SCALE GENOMIC DNA]</scope>
    <source>
        <strain evidence="2 3">Z-7514</strain>
    </source>
</reference>
<dbReference type="CDD" id="cd00211">
    <property type="entry name" value="PTS_IIA_fru"/>
    <property type="match status" value="1"/>
</dbReference>
<dbReference type="Gene3D" id="3.40.930.10">
    <property type="entry name" value="Mannitol-specific EII, Chain A"/>
    <property type="match status" value="1"/>
</dbReference>
<evidence type="ECO:0000313" key="2">
    <source>
        <dbReference type="EMBL" id="MCC3145750.1"/>
    </source>
</evidence>
<dbReference type="PROSITE" id="PS51094">
    <property type="entry name" value="PTS_EIIA_TYPE_2"/>
    <property type="match status" value="1"/>
</dbReference>
<dbReference type="AlphaFoldDB" id="A0AAW4X1S0"/>